<accession>A0A418ST47</accession>
<sequence length="912" mass="95580">MSVALINEVLRDFERYTGDGKPNAPIGHPLPIGDPRSGIHNPAKFRLRELLIAILQAMGDPDALQDILNQLGGKADLNLLNAEISSRQDVDNQLGVIPLSNIAAVVAPDESSTKITAEIPESLATKGVSIGGGATVRIFLPGTLSGALSLQTVGDDERPLRTEQNDRQLTADDVTAGSTILLDRRGGNWCIVSGAVGTEQRPALSQAGIIHLINQAATVTDGNTLITADMAGASLSAKLTVGAGTKALVVVPNDAEGALSLQVNGYTPLPIYLEKNTAQATADDVELGAALLVRQQAGRWIIQSGAVGTATIAGLRSSISLVGAPVDGFENANKEGFLTIGNGQIASASASWTYTDFIPVRAGQVVEYVGGINRDQGAAIAYYDSNQGYVADGLVADPAGSGPIQSLSASVTIPAGVSYLRAATINTGTYRLTYIPSGSTSPEAFAESVISTMEHAAGVEKIRLQTALNALLSGSALPSRLTNLPGIGDSFTVGANASPASNRFLNRVASALGATVTNYGIGGTVLQNSNGSGEVPLNNNGRDRFRGLFTGGSKKDFALFAYGFNDARYTVAPSTFNAAAYKNDYREVLAGLLCDGYRRDQILIVGPHYITDIGLKTGSEGFTGQTRAGFEEYVTAARDVAEEFGTLYFDSYAHMRDYMRDNGSPYDMSTFSDNAVWDIGDGSATYVGTLTTVSNNQGGNISPVPEGELWISADIRRLGGTTGRARIQIRWLSSENPDTVISTTSGDYITLSDTSVQIFTNEGTSPEGAEFYDLMLTVDGANTDGQVQFSNITVGQGVISDDNIHPTNLGHEVIATGILQETSVLNQRSGPVITGWSPSGSDMLLSWAPVAGPVSYEVAIVEFDSLVIPVAEAVSATQHRFSAPPTGRHIGMVRAVFSDGPGPWSVSNPAAI</sequence>
<feature type="domain" description="SGNH hydrolase-type esterase" evidence="1">
    <location>
        <begin position="487"/>
        <end position="658"/>
    </location>
</feature>
<dbReference type="Proteomes" id="UP000284202">
    <property type="component" value="Unassembled WGS sequence"/>
</dbReference>
<dbReference type="InterPro" id="IPR036514">
    <property type="entry name" value="SGNH_hydro_sf"/>
</dbReference>
<evidence type="ECO:0000259" key="1">
    <source>
        <dbReference type="Pfam" id="PF13472"/>
    </source>
</evidence>
<name>A0A418ST47_9RHOB</name>
<dbReference type="SUPFAM" id="SSF52266">
    <property type="entry name" value="SGNH hydrolase"/>
    <property type="match status" value="1"/>
</dbReference>
<proteinExistence type="predicted"/>
<gene>
    <name evidence="2" type="ORF">D3P04_13560</name>
</gene>
<dbReference type="InterPro" id="IPR013830">
    <property type="entry name" value="SGNH_hydro"/>
</dbReference>
<dbReference type="EMBL" id="QZCG01000009">
    <property type="protein sequence ID" value="RJE84037.1"/>
    <property type="molecule type" value="Genomic_DNA"/>
</dbReference>
<keyword evidence="3" id="KW-1185">Reference proteome</keyword>
<organism evidence="2 3">
    <name type="scientific">Paracoccus onubensis</name>
    <dbReference type="NCBI Taxonomy" id="1675788"/>
    <lineage>
        <taxon>Bacteria</taxon>
        <taxon>Pseudomonadati</taxon>
        <taxon>Pseudomonadota</taxon>
        <taxon>Alphaproteobacteria</taxon>
        <taxon>Rhodobacterales</taxon>
        <taxon>Paracoccaceae</taxon>
        <taxon>Paracoccus</taxon>
    </lineage>
</organism>
<dbReference type="Gene3D" id="3.40.50.1110">
    <property type="entry name" value="SGNH hydrolase"/>
    <property type="match status" value="1"/>
</dbReference>
<evidence type="ECO:0000313" key="3">
    <source>
        <dbReference type="Proteomes" id="UP000284202"/>
    </source>
</evidence>
<dbReference type="OrthoDB" id="7779285at2"/>
<comment type="caution">
    <text evidence="2">The sequence shown here is derived from an EMBL/GenBank/DDBJ whole genome shotgun (WGS) entry which is preliminary data.</text>
</comment>
<protein>
    <recommendedName>
        <fullName evidence="1">SGNH hydrolase-type esterase domain-containing protein</fullName>
    </recommendedName>
</protein>
<reference evidence="3" key="1">
    <citation type="submission" date="2018-09" db="EMBL/GenBank/DDBJ databases">
        <title>Acidovorax cavernicola nov. sp. isolated from Gruta de las Maravillas (Aracena, Spain).</title>
        <authorList>
            <person name="Jurado V."/>
            <person name="Gutierrez-Patricio S."/>
            <person name="Gonzalez-Pimentel J.L."/>
            <person name="Miller A.Z."/>
            <person name="Laiz L."/>
            <person name="Saiz-Jimenez C."/>
        </authorList>
    </citation>
    <scope>NUCLEOTIDE SEQUENCE [LARGE SCALE GENOMIC DNA]</scope>
    <source>
        <strain evidence="3">1011MAR3C25</strain>
    </source>
</reference>
<dbReference type="RefSeq" id="WP_119749771.1">
    <property type="nucleotide sequence ID" value="NZ_QZCG01000009.1"/>
</dbReference>
<evidence type="ECO:0000313" key="2">
    <source>
        <dbReference type="EMBL" id="RJE84037.1"/>
    </source>
</evidence>
<dbReference type="Pfam" id="PF13472">
    <property type="entry name" value="Lipase_GDSL_2"/>
    <property type="match status" value="1"/>
</dbReference>
<dbReference type="GO" id="GO:0016788">
    <property type="term" value="F:hydrolase activity, acting on ester bonds"/>
    <property type="evidence" value="ECO:0007669"/>
    <property type="project" value="UniProtKB-ARBA"/>
</dbReference>
<dbReference type="AlphaFoldDB" id="A0A418ST47"/>